<dbReference type="PANTHER" id="PTHR30336">
    <property type="entry name" value="INNER MEMBRANE PROTEIN, PROBABLE PERMEASE"/>
    <property type="match status" value="1"/>
</dbReference>
<evidence type="ECO:0000259" key="1">
    <source>
        <dbReference type="Pfam" id="PF02698"/>
    </source>
</evidence>
<name>A0A132PSW4_9MYCO</name>
<dbReference type="PATRIC" id="fig|59750.3.peg.2613"/>
<feature type="domain" description="DUF218" evidence="1">
    <location>
        <begin position="45"/>
        <end position="184"/>
    </location>
</feature>
<keyword evidence="3" id="KW-1185">Reference proteome</keyword>
<dbReference type="CDD" id="cd06259">
    <property type="entry name" value="YdcF-like"/>
    <property type="match status" value="1"/>
</dbReference>
<dbReference type="InterPro" id="IPR003848">
    <property type="entry name" value="DUF218"/>
</dbReference>
<sequence length="200" mass="22165">MGIWTRGAIVVGTALAWCEWLTWRASREDLPAEGLDPGRVEDGEVILVLGCPRPALHRWRVRIAVRSTDPARACFIFSGGAVRSELSEAQMMANYAVVTLGVPAANIALEDQSRTTVENITNSIPMMADAPAVKIASNTFHARRARRILRNESPELAARLVRARDYLPCEWGLAHALMVAHEVLRRRVAQHARPRNLRSG</sequence>
<reference evidence="2 3" key="1">
    <citation type="submission" date="2015-07" db="EMBL/GenBank/DDBJ databases">
        <title>A draft genome sequence of Mycobacterium wolinskyi.</title>
        <authorList>
            <person name="de Man T.J."/>
            <person name="Perry K.A."/>
            <person name="Coulliette A.D."/>
            <person name="Jensen B."/>
            <person name="Toney N.C."/>
            <person name="Limbago B.M."/>
            <person name="Noble-Wang J."/>
        </authorList>
    </citation>
    <scope>NUCLEOTIDE SEQUENCE [LARGE SCALE GENOMIC DNA]</scope>
    <source>
        <strain evidence="2 3">CDC_01</strain>
    </source>
</reference>
<accession>A0A132PSW4</accession>
<dbReference type="STRING" id="59750.AWC31_21470"/>
<dbReference type="Pfam" id="PF02698">
    <property type="entry name" value="DUF218"/>
    <property type="match status" value="1"/>
</dbReference>
<organism evidence="2 3">
    <name type="scientific">Mycolicibacterium wolinskyi</name>
    <dbReference type="NCBI Taxonomy" id="59750"/>
    <lineage>
        <taxon>Bacteria</taxon>
        <taxon>Bacillati</taxon>
        <taxon>Actinomycetota</taxon>
        <taxon>Actinomycetes</taxon>
        <taxon>Mycobacteriales</taxon>
        <taxon>Mycobacteriaceae</taxon>
        <taxon>Mycolicibacterium</taxon>
    </lineage>
</organism>
<dbReference type="GO" id="GO:0005886">
    <property type="term" value="C:plasma membrane"/>
    <property type="evidence" value="ECO:0007669"/>
    <property type="project" value="TreeGrafter"/>
</dbReference>
<dbReference type="InterPro" id="IPR014729">
    <property type="entry name" value="Rossmann-like_a/b/a_fold"/>
</dbReference>
<proteinExistence type="predicted"/>
<dbReference type="Proteomes" id="UP000070612">
    <property type="component" value="Unassembled WGS sequence"/>
</dbReference>
<protein>
    <recommendedName>
        <fullName evidence="1">DUF218 domain-containing protein</fullName>
    </recommendedName>
</protein>
<dbReference type="Gene3D" id="3.40.50.620">
    <property type="entry name" value="HUPs"/>
    <property type="match status" value="1"/>
</dbReference>
<evidence type="ECO:0000313" key="2">
    <source>
        <dbReference type="EMBL" id="KWX25385.1"/>
    </source>
</evidence>
<dbReference type="PANTHER" id="PTHR30336:SF20">
    <property type="entry name" value="DUF218 DOMAIN-CONTAINING PROTEIN"/>
    <property type="match status" value="1"/>
</dbReference>
<dbReference type="InterPro" id="IPR051599">
    <property type="entry name" value="Cell_Envelope_Assoc"/>
</dbReference>
<comment type="caution">
    <text evidence="2">The sequence shown here is derived from an EMBL/GenBank/DDBJ whole genome shotgun (WGS) entry which is preliminary data.</text>
</comment>
<dbReference type="RefSeq" id="WP_067844146.1">
    <property type="nucleotide sequence ID" value="NZ_LGTW01000002.1"/>
</dbReference>
<dbReference type="EMBL" id="LGTW01000002">
    <property type="protein sequence ID" value="KWX25385.1"/>
    <property type="molecule type" value="Genomic_DNA"/>
</dbReference>
<dbReference type="AlphaFoldDB" id="A0A132PSW4"/>
<gene>
    <name evidence="2" type="ORF">AFM11_03685</name>
</gene>
<evidence type="ECO:0000313" key="3">
    <source>
        <dbReference type="Proteomes" id="UP000070612"/>
    </source>
</evidence>